<proteinExistence type="inferred from homology"/>
<dbReference type="Proteomes" id="UP000189701">
    <property type="component" value="Unplaced"/>
</dbReference>
<dbReference type="SUPFAM" id="SSF52058">
    <property type="entry name" value="L domain-like"/>
    <property type="match status" value="1"/>
</dbReference>
<evidence type="ECO:0000256" key="2">
    <source>
        <dbReference type="ARBA" id="ARBA00004496"/>
    </source>
</evidence>
<dbReference type="KEGG" id="nsy:104249057"/>
<evidence type="ECO:0000256" key="5">
    <source>
        <dbReference type="ARBA" id="ARBA00022614"/>
    </source>
</evidence>
<evidence type="ECO:0000256" key="10">
    <source>
        <dbReference type="ARBA" id="ARBA00022840"/>
    </source>
</evidence>
<dbReference type="InterPro" id="IPR055414">
    <property type="entry name" value="LRR_R13L4/SHOC2-like"/>
</dbReference>
<dbReference type="InterPro" id="IPR002182">
    <property type="entry name" value="NB-ARC"/>
</dbReference>
<evidence type="ECO:0000313" key="15">
    <source>
        <dbReference type="RefSeq" id="XP_009803728.1"/>
    </source>
</evidence>
<dbReference type="GO" id="GO:0043531">
    <property type="term" value="F:ADP binding"/>
    <property type="evidence" value="ECO:0007669"/>
    <property type="project" value="InterPro"/>
</dbReference>
<dbReference type="GO" id="GO:0009626">
    <property type="term" value="P:plant-type hypersensitive response"/>
    <property type="evidence" value="ECO:0007669"/>
    <property type="project" value="UniProtKB-KW"/>
</dbReference>
<comment type="similarity">
    <text evidence="3">Belongs to the disease resistance NB-LRR family.</text>
</comment>
<dbReference type="PRINTS" id="PR00364">
    <property type="entry name" value="DISEASERSIST"/>
</dbReference>
<protein>
    <submittedName>
        <fullName evidence="15">Late blight resistance protein homolog R1B-14</fullName>
    </submittedName>
</protein>
<dbReference type="Pfam" id="PF23559">
    <property type="entry name" value="WHD_DRP"/>
    <property type="match status" value="1"/>
</dbReference>
<dbReference type="STRING" id="4096.A0A1U7YKT2"/>
<evidence type="ECO:0000256" key="6">
    <source>
        <dbReference type="ARBA" id="ARBA00022667"/>
    </source>
</evidence>
<evidence type="ECO:0000313" key="14">
    <source>
        <dbReference type="Proteomes" id="UP000189701"/>
    </source>
</evidence>
<dbReference type="AlphaFoldDB" id="A0A1U7YKT2"/>
<dbReference type="InterPro" id="IPR027417">
    <property type="entry name" value="P-loop_NTPase"/>
</dbReference>
<keyword evidence="4" id="KW-0963">Cytoplasm</keyword>
<dbReference type="FunFam" id="3.40.50.300:FF:001091">
    <property type="entry name" value="Probable disease resistance protein At1g61300"/>
    <property type="match status" value="1"/>
</dbReference>
<reference evidence="14" key="1">
    <citation type="journal article" date="2013" name="Genome Biol.">
        <title>Reference genomes and transcriptomes of Nicotiana sylvestris and Nicotiana tomentosiformis.</title>
        <authorList>
            <person name="Sierro N."/>
            <person name="Battey J.N."/>
            <person name="Ouadi S."/>
            <person name="Bovet L."/>
            <person name="Goepfert S."/>
            <person name="Bakaher N."/>
            <person name="Peitsch M.C."/>
            <person name="Ivanov N.V."/>
        </authorList>
    </citation>
    <scope>NUCLEOTIDE SEQUENCE [LARGE SCALE GENOMIC DNA]</scope>
</reference>
<reference evidence="15" key="2">
    <citation type="submission" date="2025-08" db="UniProtKB">
        <authorList>
            <consortium name="RefSeq"/>
        </authorList>
    </citation>
    <scope>IDENTIFICATION</scope>
    <source>
        <tissue evidence="15">Leaf</tissue>
    </source>
</reference>
<dbReference type="Gene3D" id="1.10.10.10">
    <property type="entry name" value="Winged helix-like DNA-binding domain superfamily/Winged helix DNA-binding domain"/>
    <property type="match status" value="1"/>
</dbReference>
<keyword evidence="10" id="KW-0067">ATP-binding</keyword>
<dbReference type="eggNOG" id="KOG4658">
    <property type="taxonomic scope" value="Eukaryota"/>
</dbReference>
<feature type="domain" description="Disease resistance protein winged helix" evidence="12">
    <location>
        <begin position="572"/>
        <end position="642"/>
    </location>
</feature>
<dbReference type="InterPro" id="IPR032675">
    <property type="entry name" value="LRR_dom_sf"/>
</dbReference>
<dbReference type="Gene3D" id="1.10.8.430">
    <property type="entry name" value="Helical domain of apoptotic protease-activating factors"/>
    <property type="match status" value="1"/>
</dbReference>
<evidence type="ECO:0000259" key="12">
    <source>
        <dbReference type="Pfam" id="PF23559"/>
    </source>
</evidence>
<evidence type="ECO:0000259" key="13">
    <source>
        <dbReference type="Pfam" id="PF23598"/>
    </source>
</evidence>
<dbReference type="Gene3D" id="3.40.50.300">
    <property type="entry name" value="P-loop containing nucleotide triphosphate hydrolases"/>
    <property type="match status" value="1"/>
</dbReference>
<sequence length="1076" mass="123219">MAYAAINSLMSIIFRSVKSTGLNLQKYYKKLESMRAIVEKPLKVIGDDLEVLTSLEAKIAALAYRTGDIVGSESRKVLAAKSPISRRIAIWKLHFKMKRAVGRIDSTVKQWIGMLNNEHLEAQNLTLASTSDSALEPENKMVGLENEFEMIQDQLASHISESEIKRGMAYAAITCLMSTVHESMQVTGCNLQSFYEKLESSRTIMEKPRKTTADPREELTSLEAEIIEVACNTEDMVDSESRKILFAETADERINAFWELFFILEQAAECVDSTMKQWMAIWDRYNNTRDQEIQNFSLVDISQHALEMENMMVGHENEFEIIQDQIARGARELEVVSIVGMGGIGKTTLANRIYCDPFIVSRFDIRAKATLSQEHCVRNVLLRLLSSTRGKTDECYEEQDDGQLADRLQKLLKGKRYLVVIDDIWTTEAWDDIKLCFPDCNNGGRILLTTRNVEVAEYASSGKPPYHMRLMNFDESWNLLHKKVFEKEYFSPEFEKIGKRIASKCGGLPLAIAVIAGLLSKMGKALDEWQSVAENVSSVVSTNIDVQCMTVLALSYHHLPHHLKPCFLYFAIFPEDELIFVDKLMELWASEGFLKVGEMKSIEEVAKKCLKELIDRSLICIHNLSFDGEIESCWMHDVIRELCLREARNMNFVNVLRAKNGQTPRLQSTHFSSISRVRISVHLARYPDIEVRSIICFSGNWFSELLHFKLVRVLDLTLMRCDRFPSEILDLIHLRYLALTLSPSLCHMQTLIDIPPQICSLCHLETFILSGDWRRGWLYPLILPSEILVMPQLRLLRLDWNYFVYLEPTEKSLVLKNLQYLYGWNPWYCNGSLLFPNLKKLQIRGIGEDFSSCKELYDFRCLDQLEELEFCLAYRNVDAACFLETVTPSGATSQDLLRRLKFSMESTSLPLLPTDDALPHLLLPPPDAFPQRLKKLAFSGTCLQWMDLSIVGKLPKLEVLKLENDACIGDEWEVVDEGFPYLKLLLLERLKIRYWRASCDHFPCLERLFLERCLGLDSIPQDFTDITTLALINVSSCAESVGNSTKQIQQDIQDNYGTSVEVTIVRHVKAKNIYFS</sequence>
<dbReference type="GO" id="GO:0005524">
    <property type="term" value="F:ATP binding"/>
    <property type="evidence" value="ECO:0007669"/>
    <property type="project" value="UniProtKB-KW"/>
</dbReference>
<dbReference type="GO" id="GO:0051607">
    <property type="term" value="P:defense response to virus"/>
    <property type="evidence" value="ECO:0007669"/>
    <property type="project" value="UniProtKB-ARBA"/>
</dbReference>
<dbReference type="PANTHER" id="PTHR23155:SF1152">
    <property type="entry name" value="AAA+ ATPASE DOMAIN-CONTAINING PROTEIN"/>
    <property type="match status" value="1"/>
</dbReference>
<evidence type="ECO:0000256" key="3">
    <source>
        <dbReference type="ARBA" id="ARBA00008894"/>
    </source>
</evidence>
<evidence type="ECO:0000256" key="4">
    <source>
        <dbReference type="ARBA" id="ARBA00022490"/>
    </source>
</evidence>
<keyword evidence="6" id="KW-0381">Hypersensitive response</keyword>
<dbReference type="GO" id="GO:0005737">
    <property type="term" value="C:cytoplasm"/>
    <property type="evidence" value="ECO:0007669"/>
    <property type="project" value="UniProtKB-SubCell"/>
</dbReference>
<evidence type="ECO:0000256" key="8">
    <source>
        <dbReference type="ARBA" id="ARBA00022741"/>
    </source>
</evidence>
<dbReference type="GeneID" id="104249057"/>
<keyword evidence="7" id="KW-0677">Repeat</keyword>
<keyword evidence="9" id="KW-0611">Plant defense</keyword>
<organism evidence="14 15">
    <name type="scientific">Nicotiana sylvestris</name>
    <name type="common">Wood tobacco</name>
    <name type="synonym">South American tobacco</name>
    <dbReference type="NCBI Taxonomy" id="4096"/>
    <lineage>
        <taxon>Eukaryota</taxon>
        <taxon>Viridiplantae</taxon>
        <taxon>Streptophyta</taxon>
        <taxon>Embryophyta</taxon>
        <taxon>Tracheophyta</taxon>
        <taxon>Spermatophyta</taxon>
        <taxon>Magnoliopsida</taxon>
        <taxon>eudicotyledons</taxon>
        <taxon>Gunneridae</taxon>
        <taxon>Pentapetalae</taxon>
        <taxon>asterids</taxon>
        <taxon>lamiids</taxon>
        <taxon>Solanales</taxon>
        <taxon>Solanaceae</taxon>
        <taxon>Nicotianoideae</taxon>
        <taxon>Nicotianeae</taxon>
        <taxon>Nicotiana</taxon>
    </lineage>
</organism>
<dbReference type="InterPro" id="IPR036388">
    <property type="entry name" value="WH-like_DNA-bd_sf"/>
</dbReference>
<comment type="subcellular location">
    <subcellularLocation>
        <location evidence="2">Cytoplasm</location>
    </subcellularLocation>
</comment>
<accession>A0A1U7YKT2</accession>
<keyword evidence="8" id="KW-0547">Nucleotide-binding</keyword>
<dbReference type="Gene3D" id="1.20.5.4130">
    <property type="match status" value="2"/>
</dbReference>
<evidence type="ECO:0000256" key="7">
    <source>
        <dbReference type="ARBA" id="ARBA00022737"/>
    </source>
</evidence>
<evidence type="ECO:0000256" key="9">
    <source>
        <dbReference type="ARBA" id="ARBA00022821"/>
    </source>
</evidence>
<gene>
    <name evidence="15" type="primary">LOC104249057</name>
</gene>
<dbReference type="SUPFAM" id="SSF52540">
    <property type="entry name" value="P-loop containing nucleoside triphosphate hydrolases"/>
    <property type="match status" value="1"/>
</dbReference>
<dbReference type="Pfam" id="PF23598">
    <property type="entry name" value="LRR_14"/>
    <property type="match status" value="1"/>
</dbReference>
<feature type="domain" description="NB-ARC" evidence="11">
    <location>
        <begin position="318"/>
        <end position="488"/>
    </location>
</feature>
<dbReference type="Gene3D" id="3.80.10.10">
    <property type="entry name" value="Ribonuclease Inhibitor"/>
    <property type="match status" value="1"/>
</dbReference>
<keyword evidence="14" id="KW-1185">Reference proteome</keyword>
<name>A0A1U7YKT2_NICSY</name>
<keyword evidence="5" id="KW-0433">Leucine-rich repeat</keyword>
<evidence type="ECO:0000259" key="11">
    <source>
        <dbReference type="Pfam" id="PF00931"/>
    </source>
</evidence>
<dbReference type="Pfam" id="PF00931">
    <property type="entry name" value="NB-ARC"/>
    <property type="match status" value="1"/>
</dbReference>
<dbReference type="PANTHER" id="PTHR23155">
    <property type="entry name" value="DISEASE RESISTANCE PROTEIN RP"/>
    <property type="match status" value="1"/>
</dbReference>
<comment type="function">
    <text evidence="1">Confers resistance to late blight (Phytophthora infestans) races carrying the avirulence gene Avr1. Resistance proteins guard the plant against pathogens that contain an appropriate avirulence protein via an indirect interaction with this avirulence protein. That triggers a defense system including the hypersensitive response, which restricts the pathogen growth.</text>
</comment>
<feature type="domain" description="Disease resistance R13L4/SHOC-2-like LRR" evidence="13">
    <location>
        <begin position="691"/>
        <end position="1011"/>
    </location>
</feature>
<evidence type="ECO:0000256" key="1">
    <source>
        <dbReference type="ARBA" id="ARBA00002074"/>
    </source>
</evidence>
<dbReference type="FunFam" id="1.10.10.10:FF:000322">
    <property type="entry name" value="Probable disease resistance protein At1g63360"/>
    <property type="match status" value="1"/>
</dbReference>
<dbReference type="RefSeq" id="XP_009803728.1">
    <property type="nucleotide sequence ID" value="XM_009805426.1"/>
</dbReference>
<dbReference type="InterPro" id="IPR044974">
    <property type="entry name" value="Disease_R_plants"/>
</dbReference>
<dbReference type="InterPro" id="IPR042197">
    <property type="entry name" value="Apaf_helical"/>
</dbReference>
<dbReference type="InterPro" id="IPR058922">
    <property type="entry name" value="WHD_DRP"/>
</dbReference>